<dbReference type="PANTHER" id="PTHR35861:SF2">
    <property type="entry name" value="FELS-2 PROPHAGE PROTEIN"/>
    <property type="match status" value="1"/>
</dbReference>
<dbReference type="OrthoDB" id="8576398at2"/>
<dbReference type="InterPro" id="IPR052042">
    <property type="entry name" value="Tail_sheath_structural"/>
</dbReference>
<gene>
    <name evidence="1" type="ORF">HK44_020650</name>
</gene>
<dbReference type="Proteomes" id="UP000022611">
    <property type="component" value="Unassembled WGS sequence"/>
</dbReference>
<dbReference type="PANTHER" id="PTHR35861">
    <property type="match status" value="1"/>
</dbReference>
<protein>
    <submittedName>
        <fullName evidence="1">Phage tail protein</fullName>
    </submittedName>
</protein>
<dbReference type="RefSeq" id="WP_019689946.1">
    <property type="nucleotide sequence ID" value="NZ_AFOY02000004.1"/>
</dbReference>
<comment type="caution">
    <text evidence="1">The sequence shown here is derived from an EMBL/GenBank/DDBJ whole genome shotgun (WGS) entry which is preliminary data.</text>
</comment>
<name>A0A010SSQ8_PSEFL</name>
<dbReference type="EMBL" id="AFOY02000004">
    <property type="protein sequence ID" value="EXF95800.1"/>
    <property type="molecule type" value="Genomic_DNA"/>
</dbReference>
<evidence type="ECO:0000313" key="1">
    <source>
        <dbReference type="EMBL" id="EXF95800.1"/>
    </source>
</evidence>
<dbReference type="AlphaFoldDB" id="A0A010SSQ8"/>
<dbReference type="PATRIC" id="fig|1042209.11.peg.655"/>
<accession>A0A010SSQ8</accession>
<evidence type="ECO:0000313" key="2">
    <source>
        <dbReference type="Proteomes" id="UP000022611"/>
    </source>
</evidence>
<dbReference type="eggNOG" id="COG3497">
    <property type="taxonomic scope" value="Bacteria"/>
</dbReference>
<organism evidence="1 2">
    <name type="scientific">Pseudomonas fluorescens HK44</name>
    <dbReference type="NCBI Taxonomy" id="1042209"/>
    <lineage>
        <taxon>Bacteria</taxon>
        <taxon>Pseudomonadati</taxon>
        <taxon>Pseudomonadota</taxon>
        <taxon>Gammaproteobacteria</taxon>
        <taxon>Pseudomonadales</taxon>
        <taxon>Pseudomonadaceae</taxon>
        <taxon>Pseudomonas</taxon>
    </lineage>
</organism>
<sequence>MPIYPAGSLNTAALTAPDLYIQIVPPKTRYINGVPTDILGIVGVASWGAVNSPVLIGSPGDASQKIGTQQVRKYDLATAIAVSIGLGASNIRAVRVTDGTDTAATSTLKDTAAAIGATLTAFYTGTLGNSLTATLTAGTALASWKLVISLPGVSPEVFDNITGTAGALWANIVAAVNNGQSGIRGASQLVIATTGASILAPAVTQTVAFTAGTDGATTITDAVLIGVDGVTGSTRKGMYALRGSGAQVANLVDLTDSTQWPTMVTFGLSEGCYMITQGPAGASYVTVSASLVTAGCDSYALKVLVGDWTYWMDQVNGQRRMLAPATFSAAEIAALAPHQSPLNKPLSNAVSTQRNLSQQPYSLAEIGAINLARLDVITNPCPGGNYFGHRIGMNSSSNPTINGDNYTRMTNFIALTLAASFGYVIGRLQVEDLRRTTKSTIESFLQNLVGQGMIGDPNGGPAFSVQINAANNPDSRVALGYMQADVQVKYLSVVYYFLVNLEAGQSVTITVSTNPRQ</sequence>
<reference evidence="1 2" key="1">
    <citation type="journal article" date="2011" name="J. Bacteriol.">
        <title>Draft genome sequence of the polycyclic aromatic hydrocarbon-degrading, genetically engineered bioluminescent bioreporter Pseudomonas fluorescens HK44.</title>
        <authorList>
            <person name="Chauhan A."/>
            <person name="Layton A.C."/>
            <person name="Williams D.E."/>
            <person name="Smartt A.E."/>
            <person name="Ripp S."/>
            <person name="Karpinets T.V."/>
            <person name="Brown S.D."/>
            <person name="Sayler G.S."/>
        </authorList>
    </citation>
    <scope>NUCLEOTIDE SEQUENCE [LARGE SCALE GENOMIC DNA]</scope>
    <source>
        <strain evidence="1 2">HK44</strain>
    </source>
</reference>
<dbReference type="HOGENOM" id="CLU_026839_0_0_6"/>
<proteinExistence type="predicted"/>
<dbReference type="Gene3D" id="3.40.50.11780">
    <property type="match status" value="1"/>
</dbReference>